<protein>
    <submittedName>
        <fullName evidence="2">Uncharacterized protein</fullName>
    </submittedName>
</protein>
<proteinExistence type="predicted"/>
<feature type="coiled-coil region" evidence="1">
    <location>
        <begin position="121"/>
        <end position="155"/>
    </location>
</feature>
<gene>
    <name evidence="2" type="ORF">CN307_17635</name>
</gene>
<evidence type="ECO:0000313" key="3">
    <source>
        <dbReference type="Proteomes" id="UP000220032"/>
    </source>
</evidence>
<sequence>MMNKIGTKGILDDIEKETTLRRLIVEYDENHNIKSKITYKAIYEFVKSQYNNNKVDFYPGYTWWKTKGKHLVDEYNLVKKRTIPLSETEDLDVFDILDVVEKHYGDKESLIKYLLPYNDLLDRFVNKINKLQSNSKSLSEQIGKKDKRIQALEQTNSNQQALIDGLFYTIIGSEKELDKVMKRGSTKSDTVNYALSETFGNPAVYIEEFSKRIEIANLTIDDKKDNIVKFKTQDDSLEEDDYDY</sequence>
<organism evidence="2 3">
    <name type="scientific">Bacillus cereus</name>
    <dbReference type="NCBI Taxonomy" id="1396"/>
    <lineage>
        <taxon>Bacteria</taxon>
        <taxon>Bacillati</taxon>
        <taxon>Bacillota</taxon>
        <taxon>Bacilli</taxon>
        <taxon>Bacillales</taxon>
        <taxon>Bacillaceae</taxon>
        <taxon>Bacillus</taxon>
        <taxon>Bacillus cereus group</taxon>
    </lineage>
</organism>
<keyword evidence="1" id="KW-0175">Coiled coil</keyword>
<reference evidence="2 3" key="1">
    <citation type="submission" date="2017-09" db="EMBL/GenBank/DDBJ databases">
        <title>Large-scale bioinformatics analysis of Bacillus genomes uncovers conserved roles of natural products in bacterial physiology.</title>
        <authorList>
            <consortium name="Agbiome Team Llc"/>
            <person name="Bleich R.M."/>
            <person name="Grubbs K.J."/>
            <person name="Santa Maria K.C."/>
            <person name="Allen S.E."/>
            <person name="Farag S."/>
            <person name="Shank E.A."/>
            <person name="Bowers A."/>
        </authorList>
    </citation>
    <scope>NUCLEOTIDE SEQUENCE [LARGE SCALE GENOMIC DNA]</scope>
    <source>
        <strain evidence="2 3">AFS022681</strain>
    </source>
</reference>
<evidence type="ECO:0000313" key="2">
    <source>
        <dbReference type="EMBL" id="PFE14050.1"/>
    </source>
</evidence>
<evidence type="ECO:0000256" key="1">
    <source>
        <dbReference type="SAM" id="Coils"/>
    </source>
</evidence>
<comment type="caution">
    <text evidence="2">The sequence shown here is derived from an EMBL/GenBank/DDBJ whole genome shotgun (WGS) entry which is preliminary data.</text>
</comment>
<dbReference type="EMBL" id="NTRR01000025">
    <property type="protein sequence ID" value="PFE14050.1"/>
    <property type="molecule type" value="Genomic_DNA"/>
</dbReference>
<dbReference type="Proteomes" id="UP000220032">
    <property type="component" value="Unassembled WGS sequence"/>
</dbReference>
<accession>A0A2A8ZYJ6</accession>
<name>A0A2A8ZYJ6_BACCE</name>
<dbReference type="AlphaFoldDB" id="A0A2A8ZYJ6"/>